<name>A0ABY3A494_9GAMM</name>
<dbReference type="NCBIfam" id="NF033701">
    <property type="entry name" value="yciY_fam"/>
    <property type="match status" value="1"/>
</dbReference>
<evidence type="ECO:0000256" key="1">
    <source>
        <dbReference type="ARBA" id="ARBA00043959"/>
    </source>
</evidence>
<accession>A0ABY3A494</accession>
<dbReference type="InterPro" id="IPR049586">
    <property type="entry name" value="YciY"/>
</dbReference>
<sequence length="57" mass="7251">MRRSRNEVARWRMLRQAHRRRARWLEGQSRRYKRIHAIRHQVAQQQRRSILFITQNT</sequence>
<protein>
    <recommendedName>
        <fullName evidence="2">Uncharacterized protein YciY</fullName>
    </recommendedName>
</protein>
<dbReference type="Proteomes" id="UP000319715">
    <property type="component" value="Unassembled WGS sequence"/>
</dbReference>
<dbReference type="EMBL" id="VICF01000001">
    <property type="protein sequence ID" value="TQC77017.1"/>
    <property type="molecule type" value="Genomic_DNA"/>
</dbReference>
<evidence type="ECO:0000313" key="3">
    <source>
        <dbReference type="EMBL" id="TQC77017.1"/>
    </source>
</evidence>
<proteinExistence type="inferred from homology"/>
<dbReference type="RefSeq" id="WP_088517180.1">
    <property type="nucleotide sequence ID" value="NZ_CP045216.1"/>
</dbReference>
<evidence type="ECO:0000313" key="4">
    <source>
        <dbReference type="Proteomes" id="UP000319715"/>
    </source>
</evidence>
<comment type="caution">
    <text evidence="3">The sequence shown here is derived from an EMBL/GenBank/DDBJ whole genome shotgun (WGS) entry which is preliminary data.</text>
</comment>
<evidence type="ECO:0000256" key="2">
    <source>
        <dbReference type="ARBA" id="ARBA00044192"/>
    </source>
</evidence>
<dbReference type="GeneID" id="67451716"/>
<reference evidence="3 4" key="1">
    <citation type="submission" date="2019-06" db="EMBL/GenBank/DDBJ databases">
        <title>Pantoea dispersa Assembly.</title>
        <authorList>
            <person name="Wang J."/>
        </authorList>
    </citation>
    <scope>NUCLEOTIDE SEQUENCE [LARGE SCALE GENOMIC DNA]</scope>
    <source>
        <strain evidence="4">bio</strain>
    </source>
</reference>
<gene>
    <name evidence="3" type="ORF">FK492_03140</name>
</gene>
<dbReference type="Pfam" id="PF26518">
    <property type="entry name" value="YciY"/>
    <property type="match status" value="1"/>
</dbReference>
<comment type="similarity">
    <text evidence="1">Belongs to the YciY family.</text>
</comment>
<keyword evidence="4" id="KW-1185">Reference proteome</keyword>
<organism evidence="3 4">
    <name type="scientific">Pantoea dispersa</name>
    <dbReference type="NCBI Taxonomy" id="59814"/>
    <lineage>
        <taxon>Bacteria</taxon>
        <taxon>Pseudomonadati</taxon>
        <taxon>Pseudomonadota</taxon>
        <taxon>Gammaproteobacteria</taxon>
        <taxon>Enterobacterales</taxon>
        <taxon>Erwiniaceae</taxon>
        <taxon>Pantoea</taxon>
    </lineage>
</organism>